<keyword evidence="4 8" id="KW-0297">G-protein coupled receptor</keyword>
<keyword evidence="7 8" id="KW-0807">Transducer</keyword>
<dbReference type="CDD" id="cd00637">
    <property type="entry name" value="7tm_classA_rhodopsin-like"/>
    <property type="match status" value="4"/>
</dbReference>
<keyword evidence="2 8" id="KW-0812">Transmembrane</keyword>
<dbReference type="SMART" id="SM01381">
    <property type="entry name" value="7TM_GPCR_Srsx"/>
    <property type="match status" value="1"/>
</dbReference>
<dbReference type="SUPFAM" id="SSF81321">
    <property type="entry name" value="Family A G protein-coupled receptor-like"/>
    <property type="match status" value="4"/>
</dbReference>
<organism evidence="11 12">
    <name type="scientific">Porites lobata</name>
    <dbReference type="NCBI Taxonomy" id="104759"/>
    <lineage>
        <taxon>Eukaryota</taxon>
        <taxon>Metazoa</taxon>
        <taxon>Cnidaria</taxon>
        <taxon>Anthozoa</taxon>
        <taxon>Hexacorallia</taxon>
        <taxon>Scleractinia</taxon>
        <taxon>Fungiina</taxon>
        <taxon>Poritidae</taxon>
        <taxon>Porites</taxon>
    </lineage>
</organism>
<comment type="similarity">
    <text evidence="8">Belongs to the G-protein coupled receptor 1 family.</text>
</comment>
<feature type="transmembrane region" description="Helical" evidence="9">
    <location>
        <begin position="450"/>
        <end position="475"/>
    </location>
</feature>
<dbReference type="InterPro" id="IPR017452">
    <property type="entry name" value="GPCR_Rhodpsn_7TM"/>
</dbReference>
<feature type="transmembrane region" description="Helical" evidence="9">
    <location>
        <begin position="141"/>
        <end position="161"/>
    </location>
</feature>
<keyword evidence="5 9" id="KW-0472">Membrane</keyword>
<proteinExistence type="inferred from homology"/>
<feature type="transmembrane region" description="Helical" evidence="9">
    <location>
        <begin position="346"/>
        <end position="369"/>
    </location>
</feature>
<feature type="transmembrane region" description="Helical" evidence="9">
    <location>
        <begin position="43"/>
        <end position="62"/>
    </location>
</feature>
<evidence type="ECO:0000256" key="6">
    <source>
        <dbReference type="ARBA" id="ARBA00023170"/>
    </source>
</evidence>
<dbReference type="PANTHER" id="PTHR24243:SF208">
    <property type="entry name" value="PYROKININ-1 RECEPTOR"/>
    <property type="match status" value="1"/>
</dbReference>
<feature type="domain" description="G-protein coupled receptors family 1 profile" evidence="10">
    <location>
        <begin position="466"/>
        <end position="533"/>
    </location>
</feature>
<keyword evidence="3 9" id="KW-1133">Transmembrane helix</keyword>
<gene>
    <name evidence="11" type="ORF">PLOB_00027428</name>
</gene>
<feature type="transmembrane region" description="Helical" evidence="9">
    <location>
        <begin position="216"/>
        <end position="234"/>
    </location>
</feature>
<evidence type="ECO:0000256" key="3">
    <source>
        <dbReference type="ARBA" id="ARBA00022989"/>
    </source>
</evidence>
<feature type="transmembrane region" description="Helical" evidence="9">
    <location>
        <begin position="487"/>
        <end position="508"/>
    </location>
</feature>
<evidence type="ECO:0000256" key="1">
    <source>
        <dbReference type="ARBA" id="ARBA00004141"/>
    </source>
</evidence>
<evidence type="ECO:0000259" key="10">
    <source>
        <dbReference type="PROSITE" id="PS50262"/>
    </source>
</evidence>
<feature type="domain" description="G-protein coupled receptors family 1 profile" evidence="10">
    <location>
        <begin position="195"/>
        <end position="410"/>
    </location>
</feature>
<dbReference type="Proteomes" id="UP001159405">
    <property type="component" value="Unassembled WGS sequence"/>
</dbReference>
<evidence type="ECO:0000313" key="11">
    <source>
        <dbReference type="EMBL" id="CAH3182713.1"/>
    </source>
</evidence>
<dbReference type="PRINTS" id="PR00237">
    <property type="entry name" value="GPCRRHODOPSN"/>
</dbReference>
<feature type="transmembrane region" description="Helical" evidence="9">
    <location>
        <begin position="573"/>
        <end position="593"/>
    </location>
</feature>
<dbReference type="PROSITE" id="PS50262">
    <property type="entry name" value="G_PROTEIN_RECEP_F1_2"/>
    <property type="match status" value="4"/>
</dbReference>
<feature type="transmembrane region" description="Helical" evidence="9">
    <location>
        <begin position="182"/>
        <end position="204"/>
    </location>
</feature>
<name>A0ABN8RW05_9CNID</name>
<dbReference type="PROSITE" id="PS00237">
    <property type="entry name" value="G_PROTEIN_RECEP_F1_1"/>
    <property type="match status" value="1"/>
</dbReference>
<evidence type="ECO:0000256" key="2">
    <source>
        <dbReference type="ARBA" id="ARBA00022692"/>
    </source>
</evidence>
<feature type="transmembrane region" description="Helical" evidence="9">
    <location>
        <begin position="12"/>
        <end position="31"/>
    </location>
</feature>
<feature type="transmembrane region" description="Helical" evidence="9">
    <location>
        <begin position="844"/>
        <end position="868"/>
    </location>
</feature>
<feature type="transmembrane region" description="Helical" evidence="9">
    <location>
        <begin position="397"/>
        <end position="415"/>
    </location>
</feature>
<keyword evidence="6 8" id="KW-0675">Receptor</keyword>
<feature type="transmembrane region" description="Helical" evidence="9">
    <location>
        <begin position="83"/>
        <end position="105"/>
    </location>
</feature>
<dbReference type="PANTHER" id="PTHR24243">
    <property type="entry name" value="G-PROTEIN COUPLED RECEPTOR"/>
    <property type="match status" value="1"/>
</dbReference>
<dbReference type="Gene3D" id="1.20.1070.10">
    <property type="entry name" value="Rhodopsin 7-helix transmembrane proteins"/>
    <property type="match status" value="4"/>
</dbReference>
<evidence type="ECO:0000256" key="4">
    <source>
        <dbReference type="ARBA" id="ARBA00023040"/>
    </source>
</evidence>
<feature type="transmembrane region" description="Helical" evidence="9">
    <location>
        <begin position="300"/>
        <end position="319"/>
    </location>
</feature>
<protein>
    <recommendedName>
        <fullName evidence="10">G-protein coupled receptors family 1 profile domain-containing protein</fullName>
    </recommendedName>
</protein>
<comment type="subcellular location">
    <subcellularLocation>
        <location evidence="1">Membrane</location>
        <topology evidence="1">Multi-pass membrane protein</topology>
    </subcellularLocation>
</comment>
<evidence type="ECO:0000256" key="7">
    <source>
        <dbReference type="ARBA" id="ARBA00023224"/>
    </source>
</evidence>
<keyword evidence="12" id="KW-1185">Reference proteome</keyword>
<reference evidence="11 12" key="1">
    <citation type="submission" date="2022-05" db="EMBL/GenBank/DDBJ databases">
        <authorList>
            <consortium name="Genoscope - CEA"/>
            <person name="William W."/>
        </authorList>
    </citation>
    <scope>NUCLEOTIDE SEQUENCE [LARGE SCALE GENOMIC DNA]</scope>
</reference>
<comment type="caution">
    <text evidence="11">The sequence shown here is derived from an EMBL/GenBank/DDBJ whole genome shotgun (WGS) entry which is preliminary data.</text>
</comment>
<feature type="domain" description="G-protein coupled receptors family 1 profile" evidence="10">
    <location>
        <begin position="740"/>
        <end position="909"/>
    </location>
</feature>
<dbReference type="Pfam" id="PF00001">
    <property type="entry name" value="7tm_1"/>
    <property type="match status" value="3"/>
</dbReference>
<evidence type="ECO:0000313" key="12">
    <source>
        <dbReference type="Proteomes" id="UP001159405"/>
    </source>
</evidence>
<accession>A0ABN8RW05</accession>
<evidence type="ECO:0000256" key="8">
    <source>
        <dbReference type="RuleBase" id="RU000688"/>
    </source>
</evidence>
<feature type="domain" description="G-protein coupled receptors family 1 profile" evidence="10">
    <location>
        <begin position="1"/>
        <end position="199"/>
    </location>
</feature>
<dbReference type="EMBL" id="CALNXK010000330">
    <property type="protein sequence ID" value="CAH3182713.1"/>
    <property type="molecule type" value="Genomic_DNA"/>
</dbReference>
<evidence type="ECO:0000256" key="5">
    <source>
        <dbReference type="ARBA" id="ARBA00023136"/>
    </source>
</evidence>
<evidence type="ECO:0000256" key="9">
    <source>
        <dbReference type="SAM" id="Phobius"/>
    </source>
</evidence>
<dbReference type="InterPro" id="IPR000276">
    <property type="entry name" value="GPCR_Rhodpsn"/>
</dbReference>
<sequence>MLIANMAMSDLLYPIFLFPVRLADLHVGSWLIGGTLGQALRKIHVFLADISTLVSIQSLVLITVDRYAAVVVPLRSPIISRKVCSCLIVGTWILAAAVHSPYLFIFNLVENQEEKLCVNQWEVIFGEKTSVGIYLLSASTFFFYIPFVVLVILYSIILIKLKKQVHPGEHLINPEAGKIGATVAYSLSLVFALVGNFLLILIVYKTPTLRKPINLLIANMAMSDLLYPTFLFPVQLAEMHVGSWFIGGTFGQALCKLHIFLADASSFVSIQSLVLIAVDRFGAVVVPLRSRLITRKLCPFFIIATWITAMAVLSPFLVANKVVKYRERLMCVSLWMEIFGGTFENYALAVVVVFFYIPFVLVVILYSIILMKLKMHAHPGEQSANAEEQRTKRNRNVLKMVIAIVVVCTLTNTSLENTTVEKSVSMSTTTVNGSSSWSCSSLINPEAGKITLTVALSLILAVSLIRNFLIVLLFGTATARRLKPINMLIANMAMSDLLYPTFLFPVLLAKMHFGSWFVGGTLGQALCKLQVFLADCSVSEPGSDSSGCVWSCFKSTSLPSGHSIGSTVQSSFVATWIVAMAVFSPCFLAYKLVEYPGGMRCSSLTESEGKKTIMCPLTNLPSKFVCGEKYNVRQGRYTRGVLLPGMLQSHFARVTKSLVCIGLNAKREGSWRRHGGVRNLLTSLIGKVCTNVELEPQLQPLDNERFNLRGAVTSSEARLHLKAARGLLVSGSSLLHFRSYNNSLKTTVYKTPTLRKPINMLIKNMAMSDLLFAIFSFPANLARLHSSWFIGGILGQALCKIQIFPGDVSLKVLIQSLVLITVDPFGNVVIPLRFPLITSKQCPFFIVATCCIVAIAVPWSYLVAVKLVEYPGGMMYKNQWQEAFKGTKYANYLLGSAISCFSASLLSSW</sequence>